<accession>A0A0C3FGN8</accession>
<dbReference type="GO" id="GO:0016985">
    <property type="term" value="F:mannan endo-1,4-beta-mannosidase activity"/>
    <property type="evidence" value="ECO:0007669"/>
    <property type="project" value="UniProtKB-EC"/>
</dbReference>
<evidence type="ECO:0000256" key="4">
    <source>
        <dbReference type="ARBA" id="ARBA00012706"/>
    </source>
</evidence>
<reference evidence="10 11" key="1">
    <citation type="submission" date="2014-04" db="EMBL/GenBank/DDBJ databases">
        <authorList>
            <consortium name="DOE Joint Genome Institute"/>
            <person name="Kuo A."/>
            <person name="Tarkka M."/>
            <person name="Buscot F."/>
            <person name="Kohler A."/>
            <person name="Nagy L.G."/>
            <person name="Floudas D."/>
            <person name="Copeland A."/>
            <person name="Barry K.W."/>
            <person name="Cichocki N."/>
            <person name="Veneault-Fourrey C."/>
            <person name="LaButti K."/>
            <person name="Lindquist E.A."/>
            <person name="Lipzen A."/>
            <person name="Lundell T."/>
            <person name="Morin E."/>
            <person name="Murat C."/>
            <person name="Sun H."/>
            <person name="Tunlid A."/>
            <person name="Henrissat B."/>
            <person name="Grigoriev I.V."/>
            <person name="Hibbett D.S."/>
            <person name="Martin F."/>
            <person name="Nordberg H.P."/>
            <person name="Cantor M.N."/>
            <person name="Hua S.X."/>
        </authorList>
    </citation>
    <scope>NUCLEOTIDE SEQUENCE [LARGE SCALE GENOMIC DNA]</scope>
    <source>
        <strain evidence="10 11">F 1598</strain>
    </source>
</reference>
<dbReference type="EMBL" id="KN832990">
    <property type="protein sequence ID" value="KIM83525.1"/>
    <property type="molecule type" value="Genomic_DNA"/>
</dbReference>
<evidence type="ECO:0000313" key="11">
    <source>
        <dbReference type="Proteomes" id="UP000054166"/>
    </source>
</evidence>
<evidence type="ECO:0000256" key="3">
    <source>
        <dbReference type="ARBA" id="ARBA00005641"/>
    </source>
</evidence>
<dbReference type="Gene3D" id="3.20.20.80">
    <property type="entry name" value="Glycosidases"/>
    <property type="match status" value="1"/>
</dbReference>
<dbReference type="PANTHER" id="PTHR31451">
    <property type="match status" value="1"/>
</dbReference>
<comment type="subcellular location">
    <subcellularLocation>
        <location evidence="2">Secreted</location>
    </subcellularLocation>
</comment>
<dbReference type="PANTHER" id="PTHR31451:SF39">
    <property type="entry name" value="MANNAN ENDO-1,4-BETA-MANNOSIDASE 1"/>
    <property type="match status" value="1"/>
</dbReference>
<dbReference type="SUPFAM" id="SSF51445">
    <property type="entry name" value="(Trans)glycosidases"/>
    <property type="match status" value="1"/>
</dbReference>
<dbReference type="EC" id="3.2.1.78" evidence="4"/>
<dbReference type="InterPro" id="IPR017853">
    <property type="entry name" value="GH"/>
</dbReference>
<keyword evidence="8" id="KW-0326">Glycosidase</keyword>
<evidence type="ECO:0000259" key="9">
    <source>
        <dbReference type="Pfam" id="PF26410"/>
    </source>
</evidence>
<evidence type="ECO:0000256" key="5">
    <source>
        <dbReference type="ARBA" id="ARBA00022525"/>
    </source>
</evidence>
<dbReference type="Pfam" id="PF26410">
    <property type="entry name" value="GH5_mannosidase"/>
    <property type="match status" value="1"/>
</dbReference>
<keyword evidence="11" id="KW-1185">Reference proteome</keyword>
<protein>
    <recommendedName>
        <fullName evidence="4">mannan endo-1,4-beta-mannosidase</fullName>
        <ecNumber evidence="4">3.2.1.78</ecNumber>
    </recommendedName>
</protein>
<keyword evidence="7 10" id="KW-0378">Hydrolase</keyword>
<proteinExistence type="inferred from homology"/>
<organism evidence="10 11">
    <name type="scientific">Piloderma croceum (strain F 1598)</name>
    <dbReference type="NCBI Taxonomy" id="765440"/>
    <lineage>
        <taxon>Eukaryota</taxon>
        <taxon>Fungi</taxon>
        <taxon>Dikarya</taxon>
        <taxon>Basidiomycota</taxon>
        <taxon>Agaricomycotina</taxon>
        <taxon>Agaricomycetes</taxon>
        <taxon>Agaricomycetidae</taxon>
        <taxon>Atheliales</taxon>
        <taxon>Atheliaceae</taxon>
        <taxon>Piloderma</taxon>
    </lineage>
</organism>
<comment type="similarity">
    <text evidence="3">Belongs to the glycosyl hydrolase 5 (cellulase A) family.</text>
</comment>
<dbReference type="AlphaFoldDB" id="A0A0C3FGN8"/>
<sequence length="447" mass="49436">MEQKRWNSTGFVSVKDADFQLNGVPYRFYGTNAYWVQMLTDEDIETTFHDIATADYRVVRTWAFNDVANKPSSGTYFQILQNGKATINDGADGLQRLDQVVATANKFGVKLLLTLTNNWDPKRTESSSSFRRWDDGTLPRGYLSNDYGGMDLYNRAFVSNPTHDDFYTNPDIINAFKNYISHVVKRYANNSAVLGWELANDPRCSSTLQGSSSCNTKTITTWVNDISGYIKNLDSNHLITAGDGGFYCEHCPKLYAKTSTKPPTVSVGSTFDGSFGVDTEDILSVPCIDFGSFQLFPDQNQYFPGSSGDFASTAISQGNRWVAQHSATSSTFKKPMAITAFSIVTKDNWPLFVPFNSSTRMPPGAPCRGVDNFQKNYAFVSWAEVGLTGSIGGALEYQWGQKGLEDVPHVNRKRQATGNTSPDDGNANYQNSYTGQTATQFASSLSM</sequence>
<reference evidence="11" key="2">
    <citation type="submission" date="2015-01" db="EMBL/GenBank/DDBJ databases">
        <title>Evolutionary Origins and Diversification of the Mycorrhizal Mutualists.</title>
        <authorList>
            <consortium name="DOE Joint Genome Institute"/>
            <consortium name="Mycorrhizal Genomics Consortium"/>
            <person name="Kohler A."/>
            <person name="Kuo A."/>
            <person name="Nagy L.G."/>
            <person name="Floudas D."/>
            <person name="Copeland A."/>
            <person name="Barry K.W."/>
            <person name="Cichocki N."/>
            <person name="Veneault-Fourrey C."/>
            <person name="LaButti K."/>
            <person name="Lindquist E.A."/>
            <person name="Lipzen A."/>
            <person name="Lundell T."/>
            <person name="Morin E."/>
            <person name="Murat C."/>
            <person name="Riley R."/>
            <person name="Ohm R."/>
            <person name="Sun H."/>
            <person name="Tunlid A."/>
            <person name="Henrissat B."/>
            <person name="Grigoriev I.V."/>
            <person name="Hibbett D.S."/>
            <person name="Martin F."/>
        </authorList>
    </citation>
    <scope>NUCLEOTIDE SEQUENCE [LARGE SCALE GENOMIC DNA]</scope>
    <source>
        <strain evidence="11">F 1598</strain>
    </source>
</reference>
<dbReference type="InterPro" id="IPR001547">
    <property type="entry name" value="Glyco_hydro_5"/>
</dbReference>
<evidence type="ECO:0000256" key="7">
    <source>
        <dbReference type="ARBA" id="ARBA00022801"/>
    </source>
</evidence>
<dbReference type="InterPro" id="IPR045053">
    <property type="entry name" value="MAN-like"/>
</dbReference>
<dbReference type="OrthoDB" id="406631at2759"/>
<dbReference type="InParanoid" id="A0A0C3FGN8"/>
<dbReference type="Proteomes" id="UP000054166">
    <property type="component" value="Unassembled WGS sequence"/>
</dbReference>
<name>A0A0C3FGN8_PILCF</name>
<keyword evidence="6" id="KW-0732">Signal</keyword>
<evidence type="ECO:0000313" key="10">
    <source>
        <dbReference type="EMBL" id="KIM83525.1"/>
    </source>
</evidence>
<evidence type="ECO:0000256" key="8">
    <source>
        <dbReference type="ARBA" id="ARBA00023295"/>
    </source>
</evidence>
<evidence type="ECO:0000256" key="6">
    <source>
        <dbReference type="ARBA" id="ARBA00022729"/>
    </source>
</evidence>
<evidence type="ECO:0000256" key="2">
    <source>
        <dbReference type="ARBA" id="ARBA00004613"/>
    </source>
</evidence>
<dbReference type="GO" id="GO:0046355">
    <property type="term" value="P:mannan catabolic process"/>
    <property type="evidence" value="ECO:0007669"/>
    <property type="project" value="UniProtKB-ARBA"/>
</dbReference>
<gene>
    <name evidence="10" type="ORF">PILCRDRAFT_819151</name>
</gene>
<dbReference type="HOGENOM" id="CLU_031603_3_0_1"/>
<dbReference type="GO" id="GO:0005576">
    <property type="term" value="C:extracellular region"/>
    <property type="evidence" value="ECO:0007669"/>
    <property type="project" value="UniProtKB-SubCell"/>
</dbReference>
<dbReference type="STRING" id="765440.A0A0C3FGN8"/>
<feature type="domain" description="Glycoside hydrolase family 5" evidence="9">
    <location>
        <begin position="11"/>
        <end position="255"/>
    </location>
</feature>
<evidence type="ECO:0000256" key="1">
    <source>
        <dbReference type="ARBA" id="ARBA00001678"/>
    </source>
</evidence>
<comment type="catalytic activity">
    <reaction evidence="1">
        <text>Random hydrolysis of (1-&gt;4)-beta-D-mannosidic linkages in mannans, galactomannans and glucomannans.</text>
        <dbReference type="EC" id="3.2.1.78"/>
    </reaction>
</comment>
<keyword evidence="5" id="KW-0964">Secreted</keyword>